<protein>
    <recommendedName>
        <fullName evidence="2">DUF4817 domain-containing protein</fullName>
    </recommendedName>
</protein>
<dbReference type="Gene3D" id="3.30.420.10">
    <property type="entry name" value="Ribonuclease H-like superfamily/Ribonuclease H"/>
    <property type="match status" value="1"/>
</dbReference>
<feature type="domain" description="DUF4817" evidence="2">
    <location>
        <begin position="25"/>
        <end position="72"/>
    </location>
</feature>
<dbReference type="PANTHER" id="PTHR47326">
    <property type="entry name" value="TRANSPOSABLE ELEMENT TC3 TRANSPOSASE-LIKE PROTEIN"/>
    <property type="match status" value="1"/>
</dbReference>
<accession>A0A673BYW7</accession>
<evidence type="ECO:0000256" key="1">
    <source>
        <dbReference type="SAM" id="Phobius"/>
    </source>
</evidence>
<dbReference type="PANTHER" id="PTHR47326:SF1">
    <property type="entry name" value="HTH PSQ-TYPE DOMAIN-CONTAINING PROTEIN"/>
    <property type="match status" value="1"/>
</dbReference>
<reference evidence="3" key="2">
    <citation type="submission" date="2025-08" db="UniProtKB">
        <authorList>
            <consortium name="Ensembl"/>
        </authorList>
    </citation>
    <scope>IDENTIFICATION</scope>
</reference>
<evidence type="ECO:0000259" key="2">
    <source>
        <dbReference type="Pfam" id="PF16087"/>
    </source>
</evidence>
<organism evidence="3 4">
    <name type="scientific">Sphaeramia orbicularis</name>
    <name type="common">orbiculate cardinalfish</name>
    <dbReference type="NCBI Taxonomy" id="375764"/>
    <lineage>
        <taxon>Eukaryota</taxon>
        <taxon>Metazoa</taxon>
        <taxon>Chordata</taxon>
        <taxon>Craniata</taxon>
        <taxon>Vertebrata</taxon>
        <taxon>Euteleostomi</taxon>
        <taxon>Actinopterygii</taxon>
        <taxon>Neopterygii</taxon>
        <taxon>Teleostei</taxon>
        <taxon>Neoteleostei</taxon>
        <taxon>Acanthomorphata</taxon>
        <taxon>Gobiaria</taxon>
        <taxon>Kurtiformes</taxon>
        <taxon>Apogonoidei</taxon>
        <taxon>Apogonidae</taxon>
        <taxon>Apogoninae</taxon>
        <taxon>Sphaeramia</taxon>
    </lineage>
</organism>
<reference evidence="3" key="3">
    <citation type="submission" date="2025-09" db="UniProtKB">
        <authorList>
            <consortium name="Ensembl"/>
        </authorList>
    </citation>
    <scope>IDENTIFICATION</scope>
</reference>
<dbReference type="Ensembl" id="ENSSORT00005049370.1">
    <property type="protein sequence ID" value="ENSSORP00005048181.1"/>
    <property type="gene ID" value="ENSSORG00005021995.1"/>
</dbReference>
<dbReference type="AlphaFoldDB" id="A0A673BYW7"/>
<dbReference type="InterPro" id="IPR036397">
    <property type="entry name" value="RNaseH_sf"/>
</dbReference>
<sequence>MKITCGYFIYLFIFFRIFFYSLTAIKMFYKNGDSLTAAQREFRRFYNLGRHGAVPSKHAIKYWFNNFEETGSALKKKPTGRPRSARTPQNIDVVRESVLRSPRRSIRKQAAAVEMSRESVHRILTLDLKFHPYKLQIVQQLRENDYQLRLEYCQQMITNINNDDEFLSKLWMSDEAHFHLTGYVNKQNYRYWADTNPNEVHERPLRTSKVTVWCAVSLHGIIGPYFFENEQGILVTVTANRYMEMLQSFVTPELNNFPHVQETWCQQDGATSHTARQSLEAVRELFGNRVISRFGNVPWPPRSPDLSSKVYTTRPRTLDELKQRIQEEIHSIPAEMLQRVTLYLLYQ</sequence>
<keyword evidence="1" id="KW-1133">Transmembrane helix</keyword>
<keyword evidence="4" id="KW-1185">Reference proteome</keyword>
<keyword evidence="1" id="KW-0812">Transmembrane</keyword>
<feature type="transmembrane region" description="Helical" evidence="1">
    <location>
        <begin position="7"/>
        <end position="29"/>
    </location>
</feature>
<reference evidence="3" key="1">
    <citation type="submission" date="2019-06" db="EMBL/GenBank/DDBJ databases">
        <authorList>
            <consortium name="Wellcome Sanger Institute Data Sharing"/>
        </authorList>
    </citation>
    <scope>NUCLEOTIDE SEQUENCE [LARGE SCALE GENOMIC DNA]</scope>
</reference>
<dbReference type="InParanoid" id="A0A673BYW7"/>
<evidence type="ECO:0000313" key="3">
    <source>
        <dbReference type="Ensembl" id="ENSSORP00005048181.1"/>
    </source>
</evidence>
<evidence type="ECO:0000313" key="4">
    <source>
        <dbReference type="Proteomes" id="UP000472271"/>
    </source>
</evidence>
<name>A0A673BYW7_9TELE</name>
<dbReference type="InterPro" id="IPR032135">
    <property type="entry name" value="DUF4817"/>
</dbReference>
<dbReference type="Pfam" id="PF16087">
    <property type="entry name" value="DUF4817"/>
    <property type="match status" value="1"/>
</dbReference>
<keyword evidence="1" id="KW-0472">Membrane</keyword>
<proteinExistence type="predicted"/>
<dbReference type="GO" id="GO:0003676">
    <property type="term" value="F:nucleic acid binding"/>
    <property type="evidence" value="ECO:0007669"/>
    <property type="project" value="InterPro"/>
</dbReference>
<dbReference type="Proteomes" id="UP000472271">
    <property type="component" value="Chromosome 9"/>
</dbReference>